<reference evidence="1" key="1">
    <citation type="submission" date="2023-03" db="EMBL/GenBank/DDBJ databases">
        <title>Massive genome expansion in bonnet fungi (Mycena s.s.) driven by repeated elements and novel gene families across ecological guilds.</title>
        <authorList>
            <consortium name="Lawrence Berkeley National Laboratory"/>
            <person name="Harder C.B."/>
            <person name="Miyauchi S."/>
            <person name="Viragh M."/>
            <person name="Kuo A."/>
            <person name="Thoen E."/>
            <person name="Andreopoulos B."/>
            <person name="Lu D."/>
            <person name="Skrede I."/>
            <person name="Drula E."/>
            <person name="Henrissat B."/>
            <person name="Morin E."/>
            <person name="Kohler A."/>
            <person name="Barry K."/>
            <person name="LaButti K."/>
            <person name="Morin E."/>
            <person name="Salamov A."/>
            <person name="Lipzen A."/>
            <person name="Mereny Z."/>
            <person name="Hegedus B."/>
            <person name="Baldrian P."/>
            <person name="Stursova M."/>
            <person name="Weitz H."/>
            <person name="Taylor A."/>
            <person name="Grigoriev I.V."/>
            <person name="Nagy L.G."/>
            <person name="Martin F."/>
            <person name="Kauserud H."/>
        </authorList>
    </citation>
    <scope>NUCLEOTIDE SEQUENCE</scope>
    <source>
        <strain evidence="1">CBHHK200</strain>
    </source>
</reference>
<comment type="caution">
    <text evidence="1">The sequence shown here is derived from an EMBL/GenBank/DDBJ whole genome shotgun (WGS) entry which is preliminary data.</text>
</comment>
<dbReference type="EMBL" id="JARJCM010000018">
    <property type="protein sequence ID" value="KAJ7041279.1"/>
    <property type="molecule type" value="Genomic_DNA"/>
</dbReference>
<keyword evidence="2" id="KW-1185">Reference proteome</keyword>
<gene>
    <name evidence="1" type="ORF">C8F04DRAFT_1230592</name>
</gene>
<accession>A0AAD6T863</accession>
<proteinExistence type="predicted"/>
<name>A0AAD6T863_9AGAR</name>
<dbReference type="Proteomes" id="UP001218188">
    <property type="component" value="Unassembled WGS sequence"/>
</dbReference>
<protein>
    <submittedName>
        <fullName evidence="1">Uncharacterized protein</fullName>
    </submittedName>
</protein>
<evidence type="ECO:0000313" key="2">
    <source>
        <dbReference type="Proteomes" id="UP001218188"/>
    </source>
</evidence>
<evidence type="ECO:0000313" key="1">
    <source>
        <dbReference type="EMBL" id="KAJ7041279.1"/>
    </source>
</evidence>
<sequence>MHVSAHCGLEDVVDLSVLIHAAVTRGHSHTAPHPGYSLLTARAASAVLTRNENENAASYGIPRRHHSAFQANMSRPSHFVRIRDHGSGHCDRIGTPQPFDRANIPTKRGPGEGIIIWLWVELIITGLLQSIYYRRFRTESQYWRENESMNGSECETSLSVYGSLGITSGYYLDHTLPLILWERKMNKEDTTQSESLNCGKSFRLKV</sequence>
<organism evidence="1 2">
    <name type="scientific">Mycena alexandri</name>
    <dbReference type="NCBI Taxonomy" id="1745969"/>
    <lineage>
        <taxon>Eukaryota</taxon>
        <taxon>Fungi</taxon>
        <taxon>Dikarya</taxon>
        <taxon>Basidiomycota</taxon>
        <taxon>Agaricomycotina</taxon>
        <taxon>Agaricomycetes</taxon>
        <taxon>Agaricomycetidae</taxon>
        <taxon>Agaricales</taxon>
        <taxon>Marasmiineae</taxon>
        <taxon>Mycenaceae</taxon>
        <taxon>Mycena</taxon>
    </lineage>
</organism>
<dbReference type="AlphaFoldDB" id="A0AAD6T863"/>